<evidence type="ECO:0000313" key="2">
    <source>
        <dbReference type="Proteomes" id="UP001060215"/>
    </source>
</evidence>
<dbReference type="Proteomes" id="UP001060215">
    <property type="component" value="Chromosome 15"/>
</dbReference>
<proteinExistence type="predicted"/>
<evidence type="ECO:0000313" key="1">
    <source>
        <dbReference type="EMBL" id="KAI7985701.1"/>
    </source>
</evidence>
<name>A0ACC0FE62_9ERIC</name>
<protein>
    <submittedName>
        <fullName evidence="1">Uncharacterized protein</fullName>
    </submittedName>
</protein>
<sequence length="109" mass="12180">MGHKKRNVAPRSKSSPSCAPPSPAFSCGGGGSSDDVPCSIETEQNLFSNSLIEHQKQQQKKFRLIPIRRVSEDPMEIKLVQVRRPNEIKKATKTPEERRKEIEVRVAAA</sequence>
<gene>
    <name evidence="1" type="ORF">LOK49_LG14G00803</name>
</gene>
<accession>A0ACC0FE62</accession>
<dbReference type="EMBL" id="CM045772">
    <property type="protein sequence ID" value="KAI7985701.1"/>
    <property type="molecule type" value="Genomic_DNA"/>
</dbReference>
<reference evidence="1 2" key="1">
    <citation type="journal article" date="2022" name="Plant J.">
        <title>Chromosome-level genome of Camellia lanceoleosa provides a valuable resource for understanding genome evolution and self-incompatibility.</title>
        <authorList>
            <person name="Gong W."/>
            <person name="Xiao S."/>
            <person name="Wang L."/>
            <person name="Liao Z."/>
            <person name="Chang Y."/>
            <person name="Mo W."/>
            <person name="Hu G."/>
            <person name="Li W."/>
            <person name="Zhao G."/>
            <person name="Zhu H."/>
            <person name="Hu X."/>
            <person name="Ji K."/>
            <person name="Xiang X."/>
            <person name="Song Q."/>
            <person name="Yuan D."/>
            <person name="Jin S."/>
            <person name="Zhang L."/>
        </authorList>
    </citation>
    <scope>NUCLEOTIDE SEQUENCE [LARGE SCALE GENOMIC DNA]</scope>
    <source>
        <strain evidence="1">SQ_2022a</strain>
    </source>
</reference>
<keyword evidence="2" id="KW-1185">Reference proteome</keyword>
<organism evidence="1 2">
    <name type="scientific">Camellia lanceoleosa</name>
    <dbReference type="NCBI Taxonomy" id="1840588"/>
    <lineage>
        <taxon>Eukaryota</taxon>
        <taxon>Viridiplantae</taxon>
        <taxon>Streptophyta</taxon>
        <taxon>Embryophyta</taxon>
        <taxon>Tracheophyta</taxon>
        <taxon>Spermatophyta</taxon>
        <taxon>Magnoliopsida</taxon>
        <taxon>eudicotyledons</taxon>
        <taxon>Gunneridae</taxon>
        <taxon>Pentapetalae</taxon>
        <taxon>asterids</taxon>
        <taxon>Ericales</taxon>
        <taxon>Theaceae</taxon>
        <taxon>Camellia</taxon>
    </lineage>
</organism>
<comment type="caution">
    <text evidence="1">The sequence shown here is derived from an EMBL/GenBank/DDBJ whole genome shotgun (WGS) entry which is preliminary data.</text>
</comment>